<comment type="catalytic activity">
    <reaction evidence="1 8">
        <text>Cleavage of hydrophobic, N-terminal signal or leader sequences from secreted and periplasmic proteins.</text>
        <dbReference type="EC" id="3.4.21.89"/>
    </reaction>
</comment>
<dbReference type="SUPFAM" id="SSF51306">
    <property type="entry name" value="LexA/Signal peptidase"/>
    <property type="match status" value="1"/>
</dbReference>
<keyword evidence="6 8" id="KW-0378">Hydrolase</keyword>
<evidence type="ECO:0000256" key="2">
    <source>
        <dbReference type="ARBA" id="ARBA00004401"/>
    </source>
</evidence>
<dbReference type="GO" id="GO:0009003">
    <property type="term" value="F:signal peptidase activity"/>
    <property type="evidence" value="ECO:0007669"/>
    <property type="project" value="UniProtKB-EC"/>
</dbReference>
<dbReference type="EC" id="3.4.21.89" evidence="4 8"/>
<dbReference type="GO" id="GO:0006465">
    <property type="term" value="P:signal peptide processing"/>
    <property type="evidence" value="ECO:0007669"/>
    <property type="project" value="InterPro"/>
</dbReference>
<accession>A0A2W4WJP3</accession>
<protein>
    <recommendedName>
        <fullName evidence="4 8">Signal peptidase I</fullName>
        <ecNumber evidence="4 8">3.4.21.89</ecNumber>
    </recommendedName>
</protein>
<evidence type="ECO:0000256" key="1">
    <source>
        <dbReference type="ARBA" id="ARBA00000677"/>
    </source>
</evidence>
<dbReference type="InterPro" id="IPR036286">
    <property type="entry name" value="LexA/Signal_pep-like_sf"/>
</dbReference>
<comment type="similarity">
    <text evidence="3 9">Belongs to the peptidase S26 family.</text>
</comment>
<dbReference type="InterPro" id="IPR019533">
    <property type="entry name" value="Peptidase_S26"/>
</dbReference>
<feature type="domain" description="Peptidase S26" evidence="11">
    <location>
        <begin position="35"/>
        <end position="192"/>
    </location>
</feature>
<dbReference type="Pfam" id="PF10502">
    <property type="entry name" value="Peptidase_S26"/>
    <property type="match status" value="1"/>
</dbReference>
<feature type="active site" evidence="7">
    <location>
        <position position="63"/>
    </location>
</feature>
<dbReference type="CDD" id="cd06530">
    <property type="entry name" value="S26_SPase_I"/>
    <property type="match status" value="1"/>
</dbReference>
<name>A0A2W4WJP3_9CYAN</name>
<evidence type="ECO:0000313" key="12">
    <source>
        <dbReference type="EMBL" id="PZO44710.1"/>
    </source>
</evidence>
<dbReference type="PANTHER" id="PTHR43390">
    <property type="entry name" value="SIGNAL PEPTIDASE I"/>
    <property type="match status" value="1"/>
</dbReference>
<dbReference type="InterPro" id="IPR019756">
    <property type="entry name" value="Pept_S26A_signal_pept_1_Ser-AS"/>
</dbReference>
<dbReference type="EMBL" id="QBMN01000015">
    <property type="protein sequence ID" value="PZO44710.1"/>
    <property type="molecule type" value="Genomic_DNA"/>
</dbReference>
<dbReference type="AlphaFoldDB" id="A0A2W4WJP3"/>
<comment type="subcellular location">
    <subcellularLocation>
        <location evidence="2">Cell membrane</location>
        <topology evidence="2">Single-pass type II membrane protein</topology>
    </subcellularLocation>
    <subcellularLocation>
        <location evidence="9">Membrane</location>
        <topology evidence="9">Single-pass type II membrane protein</topology>
    </subcellularLocation>
</comment>
<dbReference type="PRINTS" id="PR00727">
    <property type="entry name" value="LEADERPTASE"/>
</dbReference>
<feature type="region of interest" description="Disordered" evidence="10">
    <location>
        <begin position="1"/>
        <end position="29"/>
    </location>
</feature>
<evidence type="ECO:0000256" key="8">
    <source>
        <dbReference type="RuleBase" id="RU003993"/>
    </source>
</evidence>
<evidence type="ECO:0000256" key="9">
    <source>
        <dbReference type="RuleBase" id="RU362042"/>
    </source>
</evidence>
<dbReference type="PROSITE" id="PS00761">
    <property type="entry name" value="SPASE_I_3"/>
    <property type="match status" value="1"/>
</dbReference>
<evidence type="ECO:0000256" key="4">
    <source>
        <dbReference type="ARBA" id="ARBA00013208"/>
    </source>
</evidence>
<gene>
    <name evidence="12" type="primary">lepB</name>
    <name evidence="12" type="ORF">DCF17_03555</name>
</gene>
<dbReference type="Gene3D" id="2.10.109.10">
    <property type="entry name" value="Umud Fragment, subunit A"/>
    <property type="match status" value="1"/>
</dbReference>
<dbReference type="InterPro" id="IPR019758">
    <property type="entry name" value="Pept_S26A_signal_pept_1_CS"/>
</dbReference>
<evidence type="ECO:0000259" key="11">
    <source>
        <dbReference type="Pfam" id="PF10502"/>
    </source>
</evidence>
<dbReference type="PROSITE" id="PS00501">
    <property type="entry name" value="SPASE_I_1"/>
    <property type="match status" value="1"/>
</dbReference>
<sequence>MTDQSDKPSLPPEPGLHSAPTEKKQVAQPNPWVEGLQTIGLSVVLALGIRHFVAEARYIPSGSMEPTLQVRDRLVIEKISYYFNPPAHGDIVVFWPPESLTVPGRRPDAYIKRIIGLPGDVVEVRDGEVIRNGEVLVEPYIAAPANEPWGPEEVPPASYLVLGDNRNSSYDGRAWGYMPEDNIIGKAVVRFWPLGRLGLIGD</sequence>
<evidence type="ECO:0000313" key="13">
    <source>
        <dbReference type="Proteomes" id="UP000249081"/>
    </source>
</evidence>
<evidence type="ECO:0000256" key="3">
    <source>
        <dbReference type="ARBA" id="ARBA00009370"/>
    </source>
</evidence>
<evidence type="ECO:0000256" key="6">
    <source>
        <dbReference type="ARBA" id="ARBA00022801"/>
    </source>
</evidence>
<dbReference type="GO" id="GO:0004252">
    <property type="term" value="F:serine-type endopeptidase activity"/>
    <property type="evidence" value="ECO:0007669"/>
    <property type="project" value="InterPro"/>
</dbReference>
<dbReference type="PROSITE" id="PS00760">
    <property type="entry name" value="SPASE_I_2"/>
    <property type="match status" value="1"/>
</dbReference>
<reference evidence="12 13" key="2">
    <citation type="submission" date="2018-06" db="EMBL/GenBank/DDBJ databases">
        <title>Metagenomic assembly of (sub)arctic Cyanobacteria and their associated microbiome from non-axenic cultures.</title>
        <authorList>
            <person name="Baurain D."/>
        </authorList>
    </citation>
    <scope>NUCLEOTIDE SEQUENCE [LARGE SCALE GENOMIC DNA]</scope>
    <source>
        <strain evidence="12">ULC041bin1</strain>
    </source>
</reference>
<comment type="caution">
    <text evidence="12">The sequence shown here is derived from an EMBL/GenBank/DDBJ whole genome shotgun (WGS) entry which is preliminary data.</text>
</comment>
<dbReference type="Proteomes" id="UP000249081">
    <property type="component" value="Unassembled WGS sequence"/>
</dbReference>
<dbReference type="InterPro" id="IPR019757">
    <property type="entry name" value="Pept_S26A_signal_pept_1_Lys-AS"/>
</dbReference>
<dbReference type="NCBIfam" id="TIGR02227">
    <property type="entry name" value="sigpep_I_bact"/>
    <property type="match status" value="1"/>
</dbReference>
<dbReference type="GO" id="GO:0005886">
    <property type="term" value="C:plasma membrane"/>
    <property type="evidence" value="ECO:0007669"/>
    <property type="project" value="UniProtKB-SubCell"/>
</dbReference>
<feature type="active site" evidence="7">
    <location>
        <position position="112"/>
    </location>
</feature>
<evidence type="ECO:0000256" key="7">
    <source>
        <dbReference type="PIRSR" id="PIRSR600223-1"/>
    </source>
</evidence>
<reference evidence="13" key="1">
    <citation type="submission" date="2018-04" db="EMBL/GenBank/DDBJ databases">
        <authorList>
            <person name="Cornet L."/>
        </authorList>
    </citation>
    <scope>NUCLEOTIDE SEQUENCE [LARGE SCALE GENOMIC DNA]</scope>
</reference>
<dbReference type="InterPro" id="IPR000223">
    <property type="entry name" value="Pept_S26A_signal_pept_1"/>
</dbReference>
<proteinExistence type="inferred from homology"/>
<dbReference type="PANTHER" id="PTHR43390:SF1">
    <property type="entry name" value="CHLOROPLAST PROCESSING PEPTIDASE"/>
    <property type="match status" value="1"/>
</dbReference>
<evidence type="ECO:0000256" key="10">
    <source>
        <dbReference type="SAM" id="MobiDB-lite"/>
    </source>
</evidence>
<keyword evidence="5 8" id="KW-0645">Protease</keyword>
<organism evidence="12 13">
    <name type="scientific">Shackletoniella antarctica</name>
    <dbReference type="NCBI Taxonomy" id="268115"/>
    <lineage>
        <taxon>Bacteria</taxon>
        <taxon>Bacillati</taxon>
        <taxon>Cyanobacteriota</taxon>
        <taxon>Cyanophyceae</taxon>
        <taxon>Oculatellales</taxon>
        <taxon>Oculatellaceae</taxon>
        <taxon>Shackletoniella</taxon>
    </lineage>
</organism>
<evidence type="ECO:0000256" key="5">
    <source>
        <dbReference type="ARBA" id="ARBA00022670"/>
    </source>
</evidence>